<dbReference type="Proteomes" id="UP000000759">
    <property type="component" value="Chromosome 17"/>
</dbReference>
<keyword evidence="1" id="KW-1133">Transmembrane helix</keyword>
<dbReference type="InParanoid" id="B7G6T3"/>
<dbReference type="OrthoDB" id="10543959at2759"/>
<sequence>MRLSGRPVPKVPRWSYLRRRRQRVGRLPCLLTSKRYVGLCVMVALFLYYHQDLRPPRFDQSLSALRASQTPRDRKQATVVKSIVMVLFGVPKEFPTVWRFYRKYLMDANPEIHFSVAIHLYSDIQVLTNLKNNETSVAIASADDIRAILSNTNATVVQSSQLEYDQSLTWIRPEHVVGRMKAPPWTVDTMKNMFRQGNSMLLAYQEAVRSFPDADGYLFARSDTLLIRPTVLRTRNVQANDLYLPSWQVFKDEYVDRFAYAGGQAAASVYAESKAIAFAEYIRSDRDDFWRCSERLLRIYIEEYNNNTSRSNSGSDRPFTVSVHLESRKLKWAPLLRVRGGGMLNERDYHDFVDKKWSGADYPMADFLSSKTQ</sequence>
<dbReference type="PaxDb" id="2850-Phatr48342"/>
<proteinExistence type="predicted"/>
<protein>
    <submittedName>
        <fullName evidence="2">Uncharacterized protein</fullName>
    </submittedName>
</protein>
<keyword evidence="1" id="KW-0472">Membrane</keyword>
<dbReference type="EMBL" id="CM000619">
    <property type="protein sequence ID" value="EEC45648.1"/>
    <property type="molecule type" value="Genomic_DNA"/>
</dbReference>
<accession>B7G6T3</accession>
<gene>
    <name evidence="2" type="ORF">PHATRDRAFT_48342</name>
</gene>
<name>B7G6T3_PHATC</name>
<evidence type="ECO:0000313" key="2">
    <source>
        <dbReference type="EMBL" id="EEC45648.1"/>
    </source>
</evidence>
<feature type="transmembrane region" description="Helical" evidence="1">
    <location>
        <begin position="27"/>
        <end position="49"/>
    </location>
</feature>
<organism evidence="2 3">
    <name type="scientific">Phaeodactylum tricornutum (strain CCAP 1055/1)</name>
    <dbReference type="NCBI Taxonomy" id="556484"/>
    <lineage>
        <taxon>Eukaryota</taxon>
        <taxon>Sar</taxon>
        <taxon>Stramenopiles</taxon>
        <taxon>Ochrophyta</taxon>
        <taxon>Bacillariophyta</taxon>
        <taxon>Bacillariophyceae</taxon>
        <taxon>Bacillariophycidae</taxon>
        <taxon>Naviculales</taxon>
        <taxon>Phaeodactylaceae</taxon>
        <taxon>Phaeodactylum</taxon>
    </lineage>
</organism>
<reference evidence="3" key="2">
    <citation type="submission" date="2008-08" db="EMBL/GenBank/DDBJ databases">
        <authorList>
            <consortium name="Diatom Consortium"/>
            <person name="Grigoriev I."/>
            <person name="Grimwood J."/>
            <person name="Kuo A."/>
            <person name="Otillar R.P."/>
            <person name="Salamov A."/>
            <person name="Detter J.C."/>
            <person name="Lindquist E."/>
            <person name="Shapiro H."/>
            <person name="Lucas S."/>
            <person name="Glavina del Rio T."/>
            <person name="Pitluck S."/>
            <person name="Rokhsar D."/>
            <person name="Bowler C."/>
        </authorList>
    </citation>
    <scope>GENOME REANNOTATION</scope>
    <source>
        <strain evidence="3">CCAP 1055/1</strain>
    </source>
</reference>
<dbReference type="KEGG" id="pti:PHATRDRAFT_48342"/>
<evidence type="ECO:0000313" key="3">
    <source>
        <dbReference type="Proteomes" id="UP000000759"/>
    </source>
</evidence>
<dbReference type="RefSeq" id="XP_002182912.1">
    <property type="nucleotide sequence ID" value="XM_002182876.1"/>
</dbReference>
<keyword evidence="3" id="KW-1185">Reference proteome</keyword>
<dbReference type="HOGENOM" id="CLU_838009_0_0_1"/>
<dbReference type="GeneID" id="7203803"/>
<evidence type="ECO:0000256" key="1">
    <source>
        <dbReference type="SAM" id="Phobius"/>
    </source>
</evidence>
<reference evidence="2 3" key="1">
    <citation type="journal article" date="2008" name="Nature">
        <title>The Phaeodactylum genome reveals the evolutionary history of diatom genomes.</title>
        <authorList>
            <person name="Bowler C."/>
            <person name="Allen A.E."/>
            <person name="Badger J.H."/>
            <person name="Grimwood J."/>
            <person name="Jabbari K."/>
            <person name="Kuo A."/>
            <person name="Maheswari U."/>
            <person name="Martens C."/>
            <person name="Maumus F."/>
            <person name="Otillar R.P."/>
            <person name="Rayko E."/>
            <person name="Salamov A."/>
            <person name="Vandepoele K."/>
            <person name="Beszteri B."/>
            <person name="Gruber A."/>
            <person name="Heijde M."/>
            <person name="Katinka M."/>
            <person name="Mock T."/>
            <person name="Valentin K."/>
            <person name="Verret F."/>
            <person name="Berges J.A."/>
            <person name="Brownlee C."/>
            <person name="Cadoret J.P."/>
            <person name="Chiovitti A."/>
            <person name="Choi C.J."/>
            <person name="Coesel S."/>
            <person name="De Martino A."/>
            <person name="Detter J.C."/>
            <person name="Durkin C."/>
            <person name="Falciatore A."/>
            <person name="Fournet J."/>
            <person name="Haruta M."/>
            <person name="Huysman M.J."/>
            <person name="Jenkins B.D."/>
            <person name="Jiroutova K."/>
            <person name="Jorgensen R.E."/>
            <person name="Joubert Y."/>
            <person name="Kaplan A."/>
            <person name="Kroger N."/>
            <person name="Kroth P.G."/>
            <person name="La Roche J."/>
            <person name="Lindquist E."/>
            <person name="Lommer M."/>
            <person name="Martin-Jezequel V."/>
            <person name="Lopez P.J."/>
            <person name="Lucas S."/>
            <person name="Mangogna M."/>
            <person name="McGinnis K."/>
            <person name="Medlin L.K."/>
            <person name="Montsant A."/>
            <person name="Oudot-Le Secq M.P."/>
            <person name="Napoli C."/>
            <person name="Obornik M."/>
            <person name="Parker M.S."/>
            <person name="Petit J.L."/>
            <person name="Porcel B.M."/>
            <person name="Poulsen N."/>
            <person name="Robison M."/>
            <person name="Rychlewski L."/>
            <person name="Rynearson T.A."/>
            <person name="Schmutz J."/>
            <person name="Shapiro H."/>
            <person name="Siaut M."/>
            <person name="Stanley M."/>
            <person name="Sussman M.R."/>
            <person name="Taylor A.R."/>
            <person name="Vardi A."/>
            <person name="von Dassow P."/>
            <person name="Vyverman W."/>
            <person name="Willis A."/>
            <person name="Wyrwicz L.S."/>
            <person name="Rokhsar D.S."/>
            <person name="Weissenbach J."/>
            <person name="Armbrust E.V."/>
            <person name="Green B.R."/>
            <person name="Van de Peer Y."/>
            <person name="Grigoriev I.V."/>
        </authorList>
    </citation>
    <scope>NUCLEOTIDE SEQUENCE [LARGE SCALE GENOMIC DNA]</scope>
    <source>
        <strain evidence="2 3">CCAP 1055/1</strain>
    </source>
</reference>
<dbReference type="AlphaFoldDB" id="B7G6T3"/>
<keyword evidence="1" id="KW-0812">Transmembrane</keyword>